<evidence type="ECO:0000256" key="3">
    <source>
        <dbReference type="ARBA" id="ARBA00023082"/>
    </source>
</evidence>
<dbReference type="InterPro" id="IPR039425">
    <property type="entry name" value="RNA_pol_sigma-70-like"/>
</dbReference>
<dbReference type="InterPro" id="IPR036388">
    <property type="entry name" value="WH-like_DNA-bd_sf"/>
</dbReference>
<feature type="domain" description="RNA polymerase sigma-70 region 2" evidence="6">
    <location>
        <begin position="24"/>
        <end position="91"/>
    </location>
</feature>
<keyword evidence="3" id="KW-0731">Sigma factor</keyword>
<keyword evidence="5" id="KW-0804">Transcription</keyword>
<dbReference type="EMBL" id="JBHUML010000006">
    <property type="protein sequence ID" value="MFD2707148.1"/>
    <property type="molecule type" value="Genomic_DNA"/>
</dbReference>
<dbReference type="InterPro" id="IPR007627">
    <property type="entry name" value="RNA_pol_sigma70_r2"/>
</dbReference>
<gene>
    <name evidence="8" type="ORF">ACFSUB_16955</name>
</gene>
<comment type="similarity">
    <text evidence="1">Belongs to the sigma-70 factor family. ECF subfamily.</text>
</comment>
<accession>A0ABW5T588</accession>
<organism evidence="8 9">
    <name type="scientific">Salibacterium lacus</name>
    <dbReference type="NCBI Taxonomy" id="1898109"/>
    <lineage>
        <taxon>Bacteria</taxon>
        <taxon>Bacillati</taxon>
        <taxon>Bacillota</taxon>
        <taxon>Bacilli</taxon>
        <taxon>Bacillales</taxon>
        <taxon>Bacillaceae</taxon>
    </lineage>
</organism>
<dbReference type="RefSeq" id="WP_380714466.1">
    <property type="nucleotide sequence ID" value="NZ_JBHUML010000006.1"/>
</dbReference>
<evidence type="ECO:0000256" key="5">
    <source>
        <dbReference type="ARBA" id="ARBA00023163"/>
    </source>
</evidence>
<evidence type="ECO:0000259" key="7">
    <source>
        <dbReference type="Pfam" id="PF04545"/>
    </source>
</evidence>
<evidence type="ECO:0000256" key="2">
    <source>
        <dbReference type="ARBA" id="ARBA00023015"/>
    </source>
</evidence>
<dbReference type="InterPro" id="IPR014284">
    <property type="entry name" value="RNA_pol_sigma-70_dom"/>
</dbReference>
<dbReference type="Pfam" id="PF04545">
    <property type="entry name" value="Sigma70_r4"/>
    <property type="match status" value="1"/>
</dbReference>
<evidence type="ECO:0000313" key="9">
    <source>
        <dbReference type="Proteomes" id="UP001597520"/>
    </source>
</evidence>
<dbReference type="CDD" id="cd06171">
    <property type="entry name" value="Sigma70_r4"/>
    <property type="match status" value="1"/>
</dbReference>
<evidence type="ECO:0000256" key="4">
    <source>
        <dbReference type="ARBA" id="ARBA00023125"/>
    </source>
</evidence>
<evidence type="ECO:0000313" key="8">
    <source>
        <dbReference type="EMBL" id="MFD2707148.1"/>
    </source>
</evidence>
<dbReference type="SUPFAM" id="SSF88946">
    <property type="entry name" value="Sigma2 domain of RNA polymerase sigma factors"/>
    <property type="match status" value="1"/>
</dbReference>
<dbReference type="InterPro" id="IPR013325">
    <property type="entry name" value="RNA_pol_sigma_r2"/>
</dbReference>
<evidence type="ECO:0000259" key="6">
    <source>
        <dbReference type="Pfam" id="PF04542"/>
    </source>
</evidence>
<dbReference type="PANTHER" id="PTHR43133:SF62">
    <property type="entry name" value="RNA POLYMERASE SIGMA FACTOR SIGZ"/>
    <property type="match status" value="1"/>
</dbReference>
<dbReference type="Gene3D" id="1.10.10.10">
    <property type="entry name" value="Winged helix-like DNA-binding domain superfamily/Winged helix DNA-binding domain"/>
    <property type="match status" value="1"/>
</dbReference>
<keyword evidence="2" id="KW-0805">Transcription regulation</keyword>
<proteinExistence type="inferred from homology"/>
<keyword evidence="9" id="KW-1185">Reference proteome</keyword>
<evidence type="ECO:0000256" key="1">
    <source>
        <dbReference type="ARBA" id="ARBA00010641"/>
    </source>
</evidence>
<name>A0ABW5T588_9BACI</name>
<dbReference type="Gene3D" id="1.10.1740.10">
    <property type="match status" value="1"/>
</dbReference>
<protein>
    <submittedName>
        <fullName evidence="8">RNA polymerase sigma factor</fullName>
    </submittedName>
</protein>
<dbReference type="PANTHER" id="PTHR43133">
    <property type="entry name" value="RNA POLYMERASE ECF-TYPE SIGMA FACTO"/>
    <property type="match status" value="1"/>
</dbReference>
<dbReference type="NCBIfam" id="TIGR02937">
    <property type="entry name" value="sigma70-ECF"/>
    <property type="match status" value="1"/>
</dbReference>
<dbReference type="InterPro" id="IPR013324">
    <property type="entry name" value="RNA_pol_sigma_r3/r4-like"/>
</dbReference>
<dbReference type="InterPro" id="IPR007630">
    <property type="entry name" value="RNA_pol_sigma70_r4"/>
</dbReference>
<comment type="caution">
    <text evidence="8">The sequence shown here is derived from an EMBL/GenBank/DDBJ whole genome shotgun (WGS) entry which is preliminary data.</text>
</comment>
<dbReference type="Pfam" id="PF04542">
    <property type="entry name" value="Sigma70_r2"/>
    <property type="match status" value="1"/>
</dbReference>
<feature type="domain" description="RNA polymerase sigma-70 region 4" evidence="7">
    <location>
        <begin position="128"/>
        <end position="177"/>
    </location>
</feature>
<reference evidence="9" key="1">
    <citation type="journal article" date="2019" name="Int. J. Syst. Evol. Microbiol.">
        <title>The Global Catalogue of Microorganisms (GCM) 10K type strain sequencing project: providing services to taxonomists for standard genome sequencing and annotation.</title>
        <authorList>
            <consortium name="The Broad Institute Genomics Platform"/>
            <consortium name="The Broad Institute Genome Sequencing Center for Infectious Disease"/>
            <person name="Wu L."/>
            <person name="Ma J."/>
        </authorList>
    </citation>
    <scope>NUCLEOTIDE SEQUENCE [LARGE SCALE GENOMIC DNA]</scope>
    <source>
        <strain evidence="9">KCTC 33792</strain>
    </source>
</reference>
<dbReference type="Proteomes" id="UP001597520">
    <property type="component" value="Unassembled WGS sequence"/>
</dbReference>
<keyword evidence="4" id="KW-0238">DNA-binding</keyword>
<dbReference type="SUPFAM" id="SSF88659">
    <property type="entry name" value="Sigma3 and sigma4 domains of RNA polymerase sigma factors"/>
    <property type="match status" value="1"/>
</dbReference>
<sequence length="189" mass="22409">MNQSTDKELYDRIRDKDREALEMLYDRYERLLYSFAFRMTNDAQASEEVMQDVFLKLWKGSGAGQYREERGKFSSWLLTITRNASIDRNRRIKTQEVEWEERDSRHEEMPGVEQEVESKEERDELQNAIHTLPDAQQRMICLFYFQGYSQQEISNACDIPLGTVKGRIRLALQKLRENLAEERGIDDGK</sequence>